<comment type="caution">
    <text evidence="3">The sequence shown here is derived from an EMBL/GenBank/DDBJ whole genome shotgun (WGS) entry which is preliminary data.</text>
</comment>
<protein>
    <submittedName>
        <fullName evidence="4">Membrane protein</fullName>
    </submittedName>
</protein>
<evidence type="ECO:0000313" key="5">
    <source>
        <dbReference type="Proteomes" id="UP000028531"/>
    </source>
</evidence>
<dbReference type="PANTHER" id="PTHR34473:SF2">
    <property type="entry name" value="UPF0699 TRANSMEMBRANE PROTEIN YDBT"/>
    <property type="match status" value="1"/>
</dbReference>
<feature type="domain" description="YdbS-like PH" evidence="2">
    <location>
        <begin position="65"/>
        <end position="143"/>
    </location>
</feature>
<keyword evidence="6" id="KW-1185">Reference proteome</keyword>
<accession>A0A084K0D2</accession>
<name>A0A084K0D2_NONUL</name>
<evidence type="ECO:0000256" key="1">
    <source>
        <dbReference type="SAM" id="Phobius"/>
    </source>
</evidence>
<evidence type="ECO:0000313" key="3">
    <source>
        <dbReference type="EMBL" id="KEZ94666.1"/>
    </source>
</evidence>
<feature type="transmembrane region" description="Helical" evidence="1">
    <location>
        <begin position="15"/>
        <end position="37"/>
    </location>
</feature>
<feature type="transmembrane region" description="Helical" evidence="1">
    <location>
        <begin position="378"/>
        <end position="397"/>
    </location>
</feature>
<dbReference type="PANTHER" id="PTHR34473">
    <property type="entry name" value="UPF0699 TRANSMEMBRANE PROTEIN YDBS"/>
    <property type="match status" value="1"/>
</dbReference>
<dbReference type="Proteomes" id="UP000028531">
    <property type="component" value="Unassembled WGS sequence"/>
</dbReference>
<sequence>MLDISKPTRQSKLSILFYLFKGIKGLIAFVFFAAFSMRSWNSFMGIAAVSLLVIMATLVGPIVQYWFFKFHVENDELIIQKGWIFKKRKAIPVERIQSINITQNIAQRVLGLVAVEIDTAGSKAKELEIPALDRHFAEQLKALLGREKQKKAVEASPITYVETSDTEDIPSVKNDSKIILQLSFIDLLKVGITQNHLRSGGLAIGVVVGFWYKIKDVVENFFGDIFESVDVDIEQAVKQPEAFGSSILLIGIGAIIIFIIASVVVSLVMSINKFYDYKMELKDDYLEVRMGLLSKKEIKIPLSKIQLLEFHSNPLRKLLDFKTARIYQAQSQNNQISSVEVPACQSVLQSQLQHLIFEDTLEQPKKELLANPWSHARLDMYIASIFGLPLIGIAIFFEFYWAIFIPVVFVGIVGVMAYQYGKYSKLTRDDDFIVFYKGWLFNSIIISPVYKTQAVEKWRSIFIKRRGEAHLKVHTAGGSRQLKYLKDEDINAMQNDINNQVIQSNKSWM</sequence>
<dbReference type="PIRSF" id="PIRSF026631">
    <property type="entry name" value="UCP026631"/>
    <property type="match status" value="1"/>
</dbReference>
<dbReference type="EMBL" id="JPJI01000003">
    <property type="protein sequence ID" value="KEZ94666.1"/>
    <property type="molecule type" value="Genomic_DNA"/>
</dbReference>
<evidence type="ECO:0000259" key="2">
    <source>
        <dbReference type="Pfam" id="PF03703"/>
    </source>
</evidence>
<gene>
    <name evidence="3" type="ORF">IL45_00095</name>
    <name evidence="4" type="ORF">LY02_02776</name>
</gene>
<feature type="transmembrane region" description="Helical" evidence="1">
    <location>
        <begin position="247"/>
        <end position="269"/>
    </location>
</feature>
<dbReference type="OrthoDB" id="1049931at2"/>
<reference evidence="3 5" key="1">
    <citation type="submission" date="2014-07" db="EMBL/GenBank/DDBJ databases">
        <title>Draft genome sequence of Nonlabens ulvanivorans, an ulvan degrading bacterium.</title>
        <authorList>
            <person name="Kopel M."/>
            <person name="Helbert W."/>
            <person name="Henrissat B."/>
            <person name="Doniger T."/>
            <person name="Banin E."/>
        </authorList>
    </citation>
    <scope>NUCLEOTIDE SEQUENCE [LARGE SCALE GENOMIC DNA]</scope>
    <source>
        <strain evidence="3 5">PLR</strain>
    </source>
</reference>
<feature type="transmembrane region" description="Helical" evidence="1">
    <location>
        <begin position="432"/>
        <end position="450"/>
    </location>
</feature>
<organism evidence="3 5">
    <name type="scientific">Nonlabens ulvanivorans</name>
    <name type="common">Persicivirga ulvanivorans</name>
    <dbReference type="NCBI Taxonomy" id="906888"/>
    <lineage>
        <taxon>Bacteria</taxon>
        <taxon>Pseudomonadati</taxon>
        <taxon>Bacteroidota</taxon>
        <taxon>Flavobacteriia</taxon>
        <taxon>Flavobacteriales</taxon>
        <taxon>Flavobacteriaceae</taxon>
        <taxon>Nonlabens</taxon>
    </lineage>
</organism>
<evidence type="ECO:0000313" key="4">
    <source>
        <dbReference type="EMBL" id="PRX12096.1"/>
    </source>
</evidence>
<dbReference type="InterPro" id="IPR014529">
    <property type="entry name" value="UCP026631"/>
</dbReference>
<dbReference type="Proteomes" id="UP000239997">
    <property type="component" value="Unassembled WGS sequence"/>
</dbReference>
<proteinExistence type="predicted"/>
<keyword evidence="1" id="KW-0812">Transmembrane</keyword>
<dbReference type="EMBL" id="PVNA01000008">
    <property type="protein sequence ID" value="PRX12096.1"/>
    <property type="molecule type" value="Genomic_DNA"/>
</dbReference>
<feature type="domain" description="YdbS-like PH" evidence="2">
    <location>
        <begin position="426"/>
        <end position="495"/>
    </location>
</feature>
<evidence type="ECO:0000313" key="6">
    <source>
        <dbReference type="Proteomes" id="UP000239997"/>
    </source>
</evidence>
<dbReference type="InterPro" id="IPR005182">
    <property type="entry name" value="YdbS-like_PH"/>
</dbReference>
<feature type="domain" description="YdbS-like PH" evidence="2">
    <location>
        <begin position="277"/>
        <end position="342"/>
    </location>
</feature>
<dbReference type="AlphaFoldDB" id="A0A084K0D2"/>
<keyword evidence="1" id="KW-0472">Membrane</keyword>
<feature type="transmembrane region" description="Helical" evidence="1">
    <location>
        <begin position="43"/>
        <end position="68"/>
    </location>
</feature>
<dbReference type="Pfam" id="PF03703">
    <property type="entry name" value="bPH_2"/>
    <property type="match status" value="3"/>
</dbReference>
<keyword evidence="1" id="KW-1133">Transmembrane helix</keyword>
<reference evidence="4 6" key="2">
    <citation type="submission" date="2018-03" db="EMBL/GenBank/DDBJ databases">
        <title>Genomic Encyclopedia of Archaeal and Bacterial Type Strains, Phase II (KMG-II): from individual species to whole genera.</title>
        <authorList>
            <person name="Goeker M."/>
        </authorList>
    </citation>
    <scope>NUCLEOTIDE SEQUENCE [LARGE SCALE GENOMIC DNA]</scope>
    <source>
        <strain evidence="4 6">DSM 22727</strain>
    </source>
</reference>
<feature type="transmembrane region" description="Helical" evidence="1">
    <location>
        <begin position="403"/>
        <end position="420"/>
    </location>
</feature>